<evidence type="ECO:0000256" key="4">
    <source>
        <dbReference type="ARBA" id="ARBA00035256"/>
    </source>
</evidence>
<dbReference type="PROSITE" id="PS00962">
    <property type="entry name" value="RIBOSOMAL_S2_1"/>
    <property type="match status" value="1"/>
</dbReference>
<reference evidence="7 8" key="1">
    <citation type="submission" date="2016-05" db="EMBL/GenBank/DDBJ databases">
        <authorList>
            <person name="Lavstsen T."/>
            <person name="Jespersen J.S."/>
        </authorList>
    </citation>
    <scope>NUCLEOTIDE SEQUENCE [LARGE SCALE GENOMIC DNA]</scope>
    <source>
        <strain evidence="7 8">B7-9</strain>
    </source>
</reference>
<dbReference type="CDD" id="cd01425">
    <property type="entry name" value="RPS2"/>
    <property type="match status" value="1"/>
</dbReference>
<comment type="caution">
    <text evidence="7">The sequence shown here is derived from an EMBL/GenBank/DDBJ whole genome shotgun (WGS) entry which is preliminary data.</text>
</comment>
<dbReference type="HAMAP" id="MF_00291_B">
    <property type="entry name" value="Ribosomal_uS2_B"/>
    <property type="match status" value="1"/>
</dbReference>
<proteinExistence type="inferred from homology"/>
<evidence type="ECO:0000256" key="5">
    <source>
        <dbReference type="HAMAP-Rule" id="MF_00291"/>
    </source>
</evidence>
<dbReference type="PANTHER" id="PTHR12534:SF0">
    <property type="entry name" value="SMALL RIBOSOMAL SUBUNIT PROTEIN US2M"/>
    <property type="match status" value="1"/>
</dbReference>
<dbReference type="Proteomes" id="UP000220922">
    <property type="component" value="Unassembled WGS sequence"/>
</dbReference>
<dbReference type="GO" id="GO:0006412">
    <property type="term" value="P:translation"/>
    <property type="evidence" value="ECO:0007669"/>
    <property type="project" value="UniProtKB-UniRule"/>
</dbReference>
<dbReference type="RefSeq" id="WP_097650831.1">
    <property type="nucleotide sequence ID" value="NZ_LYXE01000031.1"/>
</dbReference>
<dbReference type="PANTHER" id="PTHR12534">
    <property type="entry name" value="30S RIBOSOMAL PROTEIN S2 PROKARYOTIC AND ORGANELLAR"/>
    <property type="match status" value="1"/>
</dbReference>
<dbReference type="EMBL" id="LYXE01000031">
    <property type="protein sequence ID" value="PDW00746.1"/>
    <property type="molecule type" value="Genomic_DNA"/>
</dbReference>
<dbReference type="OrthoDB" id="9808036at2"/>
<dbReference type="NCBIfam" id="TIGR01011">
    <property type="entry name" value="rpsB_bact"/>
    <property type="match status" value="1"/>
</dbReference>
<dbReference type="GO" id="GO:0022627">
    <property type="term" value="C:cytosolic small ribosomal subunit"/>
    <property type="evidence" value="ECO:0007669"/>
    <property type="project" value="TreeGrafter"/>
</dbReference>
<organism evidence="7 8">
    <name type="scientific">Candidatus Chloroploca asiatica</name>
    <dbReference type="NCBI Taxonomy" id="1506545"/>
    <lineage>
        <taxon>Bacteria</taxon>
        <taxon>Bacillati</taxon>
        <taxon>Chloroflexota</taxon>
        <taxon>Chloroflexia</taxon>
        <taxon>Chloroflexales</taxon>
        <taxon>Chloroflexineae</taxon>
        <taxon>Oscillochloridaceae</taxon>
        <taxon>Candidatus Chloroploca</taxon>
    </lineage>
</organism>
<keyword evidence="8" id="KW-1185">Reference proteome</keyword>
<keyword evidence="2 5" id="KW-0689">Ribosomal protein</keyword>
<evidence type="ECO:0000256" key="3">
    <source>
        <dbReference type="ARBA" id="ARBA00023274"/>
    </source>
</evidence>
<dbReference type="InterPro" id="IPR001865">
    <property type="entry name" value="Ribosomal_uS2"/>
</dbReference>
<evidence type="ECO:0000313" key="7">
    <source>
        <dbReference type="EMBL" id="PDW00746.1"/>
    </source>
</evidence>
<dbReference type="AlphaFoldDB" id="A0A2H3LDP9"/>
<sequence length="239" mass="26602">MTQTTPRVVSIKALLEAGAHFGHQTNRWNPKMRPYIFTARNGIHIIDLQKTVHSLTTAYRFVADMTARGEKILFVGTKKQAQEAIAEEATRAGQYYITQRWLGGTLTNFATIKGRLKRLADLEAQRDRGDFNKLTKAEGLKLEEEIGKLNRVFGGIKTMERLPAAIFVVDPHKEDLAIKEAAVVGVPVVAMVDTNCNPDPIEYVIPCNDDAIRSIRLLTSKIADAALEGLHRRESAHQG</sequence>
<dbReference type="GO" id="GO:0003735">
    <property type="term" value="F:structural constituent of ribosome"/>
    <property type="evidence" value="ECO:0007669"/>
    <property type="project" value="InterPro"/>
</dbReference>
<dbReference type="Pfam" id="PF00318">
    <property type="entry name" value="Ribosomal_S2"/>
    <property type="match status" value="1"/>
</dbReference>
<name>A0A2H3LDP9_9CHLR</name>
<dbReference type="PRINTS" id="PR00395">
    <property type="entry name" value="RIBOSOMALS2"/>
</dbReference>
<accession>A0A2H3LDP9</accession>
<dbReference type="PROSITE" id="PS00963">
    <property type="entry name" value="RIBOSOMAL_S2_2"/>
    <property type="match status" value="1"/>
</dbReference>
<dbReference type="FunFam" id="1.10.287.610:FF:000001">
    <property type="entry name" value="30S ribosomal protein S2"/>
    <property type="match status" value="1"/>
</dbReference>
<dbReference type="InterPro" id="IPR023591">
    <property type="entry name" value="Ribosomal_uS2_flav_dom_sf"/>
</dbReference>
<evidence type="ECO:0000256" key="6">
    <source>
        <dbReference type="RuleBase" id="RU003631"/>
    </source>
</evidence>
<gene>
    <name evidence="5" type="primary">rpsB</name>
    <name evidence="7" type="ORF">A9Q02_09015</name>
</gene>
<comment type="similarity">
    <text evidence="1 5 6">Belongs to the universal ribosomal protein uS2 family.</text>
</comment>
<keyword evidence="3 5" id="KW-0687">Ribonucleoprotein</keyword>
<evidence type="ECO:0000256" key="2">
    <source>
        <dbReference type="ARBA" id="ARBA00022980"/>
    </source>
</evidence>
<evidence type="ECO:0000313" key="8">
    <source>
        <dbReference type="Proteomes" id="UP000220922"/>
    </source>
</evidence>
<dbReference type="InterPro" id="IPR018130">
    <property type="entry name" value="Ribosomal_uS2_CS"/>
</dbReference>
<dbReference type="Gene3D" id="3.40.50.10490">
    <property type="entry name" value="Glucose-6-phosphate isomerase like protein, domain 1"/>
    <property type="match status" value="1"/>
</dbReference>
<dbReference type="SUPFAM" id="SSF52313">
    <property type="entry name" value="Ribosomal protein S2"/>
    <property type="match status" value="1"/>
</dbReference>
<protein>
    <recommendedName>
        <fullName evidence="4 5">Small ribosomal subunit protein uS2</fullName>
    </recommendedName>
</protein>
<evidence type="ECO:0000256" key="1">
    <source>
        <dbReference type="ARBA" id="ARBA00006242"/>
    </source>
</evidence>
<dbReference type="InterPro" id="IPR005706">
    <property type="entry name" value="Ribosomal_uS2_bac/mit/plastid"/>
</dbReference>
<dbReference type="Gene3D" id="1.10.287.610">
    <property type="entry name" value="Helix hairpin bin"/>
    <property type="match status" value="1"/>
</dbReference>